<keyword evidence="6 7" id="KW-0408">Iron</keyword>
<evidence type="ECO:0000256" key="3">
    <source>
        <dbReference type="ARBA" id="ARBA00022896"/>
    </source>
</evidence>
<feature type="domain" description="Fe2OG dioxygenase" evidence="8">
    <location>
        <begin position="77"/>
        <end position="177"/>
    </location>
</feature>
<evidence type="ECO:0000256" key="2">
    <source>
        <dbReference type="ARBA" id="ARBA00022723"/>
    </source>
</evidence>
<evidence type="ECO:0000256" key="5">
    <source>
        <dbReference type="ARBA" id="ARBA00023002"/>
    </source>
</evidence>
<dbReference type="InterPro" id="IPR006620">
    <property type="entry name" value="Pro_4_hyd_alph"/>
</dbReference>
<keyword evidence="2 7" id="KW-0479">Metal-binding</keyword>
<dbReference type="RefSeq" id="WP_315947757.1">
    <property type="nucleotide sequence ID" value="NZ_JAWCUA010000010.1"/>
</dbReference>
<dbReference type="Proteomes" id="UP001257914">
    <property type="component" value="Unassembled WGS sequence"/>
</dbReference>
<dbReference type="Gene3D" id="4.10.860.20">
    <property type="entry name" value="Rabenosyn, Rab binding domain"/>
    <property type="match status" value="1"/>
</dbReference>
<evidence type="ECO:0000259" key="8">
    <source>
        <dbReference type="PROSITE" id="PS51471"/>
    </source>
</evidence>
<dbReference type="Gene3D" id="2.60.120.620">
    <property type="entry name" value="q2cbj1_9rhob like domain"/>
    <property type="match status" value="1"/>
</dbReference>
<dbReference type="GO" id="GO:0051213">
    <property type="term" value="F:dioxygenase activity"/>
    <property type="evidence" value="ECO:0007669"/>
    <property type="project" value="UniProtKB-KW"/>
</dbReference>
<keyword evidence="10" id="KW-1185">Reference proteome</keyword>
<dbReference type="PANTHER" id="PTHR41536:SF1">
    <property type="entry name" value="PKHD-TYPE HYDROXYLASE YBIX"/>
    <property type="match status" value="1"/>
</dbReference>
<feature type="binding site" evidence="7">
    <location>
        <position position="158"/>
    </location>
    <ligand>
        <name>Fe cation</name>
        <dbReference type="ChEBI" id="CHEBI:24875"/>
    </ligand>
</feature>
<dbReference type="Pfam" id="PF18331">
    <property type="entry name" value="PKHD_C"/>
    <property type="match status" value="1"/>
</dbReference>
<keyword evidence="5 7" id="KW-0560">Oxidoreductase</keyword>
<keyword evidence="4 7" id="KW-0223">Dioxygenase</keyword>
<evidence type="ECO:0000256" key="7">
    <source>
        <dbReference type="HAMAP-Rule" id="MF_00657"/>
    </source>
</evidence>
<dbReference type="SMART" id="SM00702">
    <property type="entry name" value="P4Hc"/>
    <property type="match status" value="1"/>
</dbReference>
<protein>
    <submittedName>
        <fullName evidence="9">Fe2+-dependent dioxygenase</fullName>
    </submittedName>
</protein>
<evidence type="ECO:0000256" key="4">
    <source>
        <dbReference type="ARBA" id="ARBA00022964"/>
    </source>
</evidence>
<name>A0ABU3R384_9GAMM</name>
<evidence type="ECO:0000313" key="9">
    <source>
        <dbReference type="EMBL" id="MDU0114152.1"/>
    </source>
</evidence>
<dbReference type="HAMAP" id="MF_00657">
    <property type="entry name" value="Hydroxyl_YbiX"/>
    <property type="match status" value="1"/>
</dbReference>
<gene>
    <name evidence="9" type="ORF">RT723_14350</name>
</gene>
<reference evidence="9 10" key="1">
    <citation type="submission" date="2023-10" db="EMBL/GenBank/DDBJ databases">
        <title>Psychrosphaera aquimaarina strain SW33 isolated from seawater.</title>
        <authorList>
            <person name="Bayburt H."/>
            <person name="Kim J.M."/>
            <person name="Choi B.J."/>
            <person name="Jeon C.O."/>
        </authorList>
    </citation>
    <scope>NUCLEOTIDE SEQUENCE [LARGE SCALE GENOMIC DNA]</scope>
    <source>
        <strain evidence="9 10">KCTC 52743</strain>
    </source>
</reference>
<evidence type="ECO:0000256" key="6">
    <source>
        <dbReference type="ARBA" id="ARBA00023004"/>
    </source>
</evidence>
<comment type="caution">
    <text evidence="9">The sequence shown here is derived from an EMBL/GenBank/DDBJ whole genome shotgun (WGS) entry which is preliminary data.</text>
</comment>
<proteinExistence type="inferred from homology"/>
<accession>A0ABU3R384</accession>
<evidence type="ECO:0000256" key="1">
    <source>
        <dbReference type="ARBA" id="ARBA00001961"/>
    </source>
</evidence>
<dbReference type="InterPro" id="IPR044862">
    <property type="entry name" value="Pro_4_hyd_alph_FE2OG_OXY"/>
</dbReference>
<feature type="binding site" evidence="7">
    <location>
        <position position="168"/>
    </location>
    <ligand>
        <name>2-oxoglutarate</name>
        <dbReference type="ChEBI" id="CHEBI:16810"/>
    </ligand>
</feature>
<dbReference type="InterPro" id="IPR023550">
    <property type="entry name" value="PKHD_hydroxylase"/>
</dbReference>
<dbReference type="PROSITE" id="PS51471">
    <property type="entry name" value="FE2OG_OXY"/>
    <property type="match status" value="1"/>
</dbReference>
<feature type="binding site" evidence="7">
    <location>
        <position position="97"/>
    </location>
    <ligand>
        <name>Fe cation</name>
        <dbReference type="ChEBI" id="CHEBI:24875"/>
    </ligand>
</feature>
<dbReference type="Pfam" id="PF13640">
    <property type="entry name" value="2OG-FeII_Oxy_3"/>
    <property type="match status" value="1"/>
</dbReference>
<dbReference type="PANTHER" id="PTHR41536">
    <property type="entry name" value="PKHD-TYPE HYDROXYLASE YBIX"/>
    <property type="match status" value="1"/>
</dbReference>
<feature type="binding site" evidence="7">
    <location>
        <position position="95"/>
    </location>
    <ligand>
        <name>Fe cation</name>
        <dbReference type="ChEBI" id="CHEBI:24875"/>
    </ligand>
</feature>
<dbReference type="EMBL" id="JAWCUA010000010">
    <property type="protein sequence ID" value="MDU0114152.1"/>
    <property type="molecule type" value="Genomic_DNA"/>
</dbReference>
<comment type="cofactor">
    <cofactor evidence="7">
        <name>Fe(2+)</name>
        <dbReference type="ChEBI" id="CHEBI:29033"/>
    </cofactor>
    <text evidence="7">Binds 1 Fe(2+) ion per subunit.</text>
</comment>
<comment type="cofactor">
    <cofactor evidence="1 7">
        <name>L-ascorbate</name>
        <dbReference type="ChEBI" id="CHEBI:38290"/>
    </cofactor>
</comment>
<evidence type="ECO:0000313" key="10">
    <source>
        <dbReference type="Proteomes" id="UP001257914"/>
    </source>
</evidence>
<dbReference type="InterPro" id="IPR005123">
    <property type="entry name" value="Oxoglu/Fe-dep_dioxygenase_dom"/>
</dbReference>
<dbReference type="InterPro" id="IPR041097">
    <property type="entry name" value="PKHD_C"/>
</dbReference>
<keyword evidence="3 7" id="KW-0847">Vitamin C</keyword>
<organism evidence="9 10">
    <name type="scientific">Psychrosphaera aquimarina</name>
    <dbReference type="NCBI Taxonomy" id="2044854"/>
    <lineage>
        <taxon>Bacteria</taxon>
        <taxon>Pseudomonadati</taxon>
        <taxon>Pseudomonadota</taxon>
        <taxon>Gammaproteobacteria</taxon>
        <taxon>Alteromonadales</taxon>
        <taxon>Pseudoalteromonadaceae</taxon>
        <taxon>Psychrosphaera</taxon>
    </lineage>
</organism>
<sequence>MIVIEPLISAQDVSYFRQQLSELPWQDGTNTAMGMASSVKNNNQADSSDAKVRQLSNELLAKLGQHPTLISAALPHKIFPPVFNLYSESQEYGYHVDAAIMRIPGTQEVLRSDISMTVFLNDPNEYEGGELVISTEFGEQQVKLPAGHAVVYPSSSLHKVNAVTSGQRVAAITWMQSMIADTSLRQTLYQLDRSIQNLIADENTSRAELDRLHNVYHNLIRQFSQLG</sequence>
<dbReference type="NCBIfam" id="NF003975">
    <property type="entry name" value="PRK05467.1-4"/>
    <property type="match status" value="1"/>
</dbReference>
<dbReference type="NCBIfam" id="NF003974">
    <property type="entry name" value="PRK05467.1-3"/>
    <property type="match status" value="1"/>
</dbReference>